<dbReference type="Gene3D" id="3.40.50.300">
    <property type="entry name" value="P-loop containing nucleotide triphosphate hydrolases"/>
    <property type="match status" value="1"/>
</dbReference>
<proteinExistence type="inferred from homology"/>
<feature type="compositionally biased region" description="Low complexity" evidence="4">
    <location>
        <begin position="490"/>
        <end position="501"/>
    </location>
</feature>
<dbReference type="Proteomes" id="UP000654075">
    <property type="component" value="Unassembled WGS sequence"/>
</dbReference>
<dbReference type="SUPFAM" id="SSF52540">
    <property type="entry name" value="P-loop containing nucleoside triphosphate hydrolases"/>
    <property type="match status" value="1"/>
</dbReference>
<evidence type="ECO:0000313" key="6">
    <source>
        <dbReference type="Proteomes" id="UP000654075"/>
    </source>
</evidence>
<evidence type="ECO:0008006" key="7">
    <source>
        <dbReference type="Google" id="ProtNLM"/>
    </source>
</evidence>
<dbReference type="GO" id="GO:0016887">
    <property type="term" value="F:ATP hydrolysis activity"/>
    <property type="evidence" value="ECO:0007669"/>
    <property type="project" value="InterPro"/>
</dbReference>
<organism evidence="5 6">
    <name type="scientific">Polarella glacialis</name>
    <name type="common">Dinoflagellate</name>
    <dbReference type="NCBI Taxonomy" id="89957"/>
    <lineage>
        <taxon>Eukaryota</taxon>
        <taxon>Sar</taxon>
        <taxon>Alveolata</taxon>
        <taxon>Dinophyceae</taxon>
        <taxon>Suessiales</taxon>
        <taxon>Suessiaceae</taxon>
        <taxon>Polarella</taxon>
    </lineage>
</organism>
<keyword evidence="3" id="KW-0067">ATP-binding</keyword>
<keyword evidence="6" id="KW-1185">Reference proteome</keyword>
<dbReference type="NCBIfam" id="NF040713">
    <property type="entry name" value="ZapE"/>
    <property type="match status" value="1"/>
</dbReference>
<dbReference type="InterPro" id="IPR005654">
    <property type="entry name" value="ATPase_AFG1-like"/>
</dbReference>
<evidence type="ECO:0000256" key="2">
    <source>
        <dbReference type="ARBA" id="ARBA00022741"/>
    </source>
</evidence>
<dbReference type="PANTHER" id="PTHR12169:SF6">
    <property type="entry name" value="AFG1-LIKE ATPASE"/>
    <property type="match status" value="1"/>
</dbReference>
<feature type="region of interest" description="Disordered" evidence="4">
    <location>
        <begin position="485"/>
        <end position="509"/>
    </location>
</feature>
<protein>
    <recommendedName>
        <fullName evidence="7">AFG1-like ATPase</fullName>
    </recommendedName>
</protein>
<dbReference type="GO" id="GO:0005524">
    <property type="term" value="F:ATP binding"/>
    <property type="evidence" value="ECO:0007669"/>
    <property type="project" value="UniProtKB-KW"/>
</dbReference>
<name>A0A813GBJ7_POLGL</name>
<sequence>MAAQVARTARSCILQRVTPPWLCVLSFGSDRKSGNLGLPKALPGFFRLGLRIPACRSLSTAALEKQTFASTVSSLTSLARLDLADDELKLLLAHGRRQGPQAAYAQLVSSGQLENDAAQTLCAEMLQTLWTVQQQQQCRQRGTAEPPLLGCYLWGQVGGGKSLLLDIFAGCCLLGFRRVHFHEFMEGVHQRIHQLQRSGAADCTTHAVAKQLAAEGIKVLVFDEFQITNISDALIIETLLSSLFAHGMVVLMSANRPPEDLYKNGMNRHLAIPKLLLLFERWGIRIHRLAAAKDFRADLSTSSSSLSSRPWRDVFIKSDSADDDEAEAFLRQAFAEAAGTSTIFFEKRCSVRLAWGRLMVVSELSGAVGRFTFRELCGGQPALCAEDYIQLTRCFHTFVVADVPRFAVDMHNEARRFTNLIDCLYERHSRLVISAAAPPDQLLSEMEMFAGFSLSDFEGVPDKKQPGVLGKAGCAASAWVTKNGWEQEAEQQQQQQGAEQLSEAEEQKRRRMAELSFVAEALQAAAPTGTRGTMGGSGSGTGDDSNSTGYNVAGVMSGAVGSLQESGFAARRAVSRLLHMQSEAYLRTHYQHRSTQVSSTDAGKPT</sequence>
<feature type="region of interest" description="Disordered" evidence="4">
    <location>
        <begin position="524"/>
        <end position="546"/>
    </location>
</feature>
<dbReference type="Pfam" id="PF03969">
    <property type="entry name" value="AFG1_ATPase"/>
    <property type="match status" value="1"/>
</dbReference>
<feature type="compositionally biased region" description="Gly residues" evidence="4">
    <location>
        <begin position="532"/>
        <end position="541"/>
    </location>
</feature>
<evidence type="ECO:0000256" key="1">
    <source>
        <dbReference type="ARBA" id="ARBA00010322"/>
    </source>
</evidence>
<evidence type="ECO:0000256" key="4">
    <source>
        <dbReference type="SAM" id="MobiDB-lite"/>
    </source>
</evidence>
<evidence type="ECO:0000256" key="3">
    <source>
        <dbReference type="ARBA" id="ARBA00022840"/>
    </source>
</evidence>
<dbReference type="AlphaFoldDB" id="A0A813GBJ7"/>
<dbReference type="PANTHER" id="PTHR12169">
    <property type="entry name" value="ATPASE N2B"/>
    <property type="match status" value="1"/>
</dbReference>
<dbReference type="InterPro" id="IPR027417">
    <property type="entry name" value="P-loop_NTPase"/>
</dbReference>
<gene>
    <name evidence="5" type="ORF">PGLA1383_LOCUS39778</name>
</gene>
<reference evidence="5" key="1">
    <citation type="submission" date="2021-02" db="EMBL/GenBank/DDBJ databases">
        <authorList>
            <person name="Dougan E. K."/>
            <person name="Rhodes N."/>
            <person name="Thang M."/>
            <person name="Chan C."/>
        </authorList>
    </citation>
    <scope>NUCLEOTIDE SEQUENCE</scope>
</reference>
<keyword evidence="2" id="KW-0547">Nucleotide-binding</keyword>
<evidence type="ECO:0000313" key="5">
    <source>
        <dbReference type="EMBL" id="CAE8622322.1"/>
    </source>
</evidence>
<accession>A0A813GBJ7</accession>
<dbReference type="EMBL" id="CAJNNV010027952">
    <property type="protein sequence ID" value="CAE8622322.1"/>
    <property type="molecule type" value="Genomic_DNA"/>
</dbReference>
<dbReference type="GO" id="GO:0005739">
    <property type="term" value="C:mitochondrion"/>
    <property type="evidence" value="ECO:0007669"/>
    <property type="project" value="TreeGrafter"/>
</dbReference>
<dbReference type="OrthoDB" id="548867at2759"/>
<comment type="similarity">
    <text evidence="1">Belongs to the AFG1 ATPase family.</text>
</comment>
<comment type="caution">
    <text evidence="5">The sequence shown here is derived from an EMBL/GenBank/DDBJ whole genome shotgun (WGS) entry which is preliminary data.</text>
</comment>